<dbReference type="PANTHER" id="PTHR15093">
    <property type="entry name" value="PROSTATE APOPTOSIS RESPONSE PROTEIN PAR-4"/>
    <property type="match status" value="1"/>
</dbReference>
<feature type="compositionally biased region" description="Basic residues" evidence="1">
    <location>
        <begin position="127"/>
        <end position="150"/>
    </location>
</feature>
<feature type="region of interest" description="Disordered" evidence="1">
    <location>
        <begin position="115"/>
        <end position="152"/>
    </location>
</feature>
<proteinExistence type="predicted"/>
<sequence>MIFRFIILQALKRKKKQSKIFQILLHIIMASSSLSQEDADHDFEISSRRSRIRTARANARNVPTSSRSAVTDGVGVGDAEASVQVGPVYTSGIGTCGVADSSGITCGVVDQDISPKPTSRVKDKRCPRPNHVNKGKAQRERRKLREKRRSTGVVHLPSTEAPRSQCITIRVTLYASTRLYKARKEQLRQPFVLAHN</sequence>
<feature type="region of interest" description="Disordered" evidence="1">
    <location>
        <begin position="54"/>
        <end position="73"/>
    </location>
</feature>
<dbReference type="PANTHER" id="PTHR15093:SF1">
    <property type="entry name" value="PRKC APOPTOSIS WT1 REGULATOR PROTEIN"/>
    <property type="match status" value="1"/>
</dbReference>
<dbReference type="Proteomes" id="UP000694941">
    <property type="component" value="Unplaced"/>
</dbReference>
<accession>A0ABM1BJS9</accession>
<dbReference type="InterPro" id="IPR026117">
    <property type="entry name" value="Par-4"/>
</dbReference>
<protein>
    <submittedName>
        <fullName evidence="3">Uncharacterized protein LOC106467575</fullName>
    </submittedName>
</protein>
<evidence type="ECO:0000256" key="1">
    <source>
        <dbReference type="SAM" id="MobiDB-lite"/>
    </source>
</evidence>
<dbReference type="GeneID" id="106467575"/>
<dbReference type="RefSeq" id="XP_013783391.2">
    <property type="nucleotide sequence ID" value="XM_013927937.2"/>
</dbReference>
<keyword evidence="2" id="KW-1185">Reference proteome</keyword>
<name>A0ABM1BJS9_LIMPO</name>
<organism evidence="2 3">
    <name type="scientific">Limulus polyphemus</name>
    <name type="common">Atlantic horseshoe crab</name>
    <dbReference type="NCBI Taxonomy" id="6850"/>
    <lineage>
        <taxon>Eukaryota</taxon>
        <taxon>Metazoa</taxon>
        <taxon>Ecdysozoa</taxon>
        <taxon>Arthropoda</taxon>
        <taxon>Chelicerata</taxon>
        <taxon>Merostomata</taxon>
        <taxon>Xiphosura</taxon>
        <taxon>Limulidae</taxon>
        <taxon>Limulus</taxon>
    </lineage>
</organism>
<evidence type="ECO:0000313" key="3">
    <source>
        <dbReference type="RefSeq" id="XP_013783391.2"/>
    </source>
</evidence>
<gene>
    <name evidence="3" type="primary">LOC106467575</name>
</gene>
<reference evidence="3" key="1">
    <citation type="submission" date="2025-08" db="UniProtKB">
        <authorList>
            <consortium name="RefSeq"/>
        </authorList>
    </citation>
    <scope>IDENTIFICATION</scope>
    <source>
        <tissue evidence="3">Muscle</tissue>
    </source>
</reference>
<evidence type="ECO:0000313" key="2">
    <source>
        <dbReference type="Proteomes" id="UP000694941"/>
    </source>
</evidence>